<name>A0ABU1JR96_9PROT</name>
<dbReference type="PANTHER" id="PTHR43597:SF5">
    <property type="entry name" value="SUFE-LIKE PROTEIN 2, CHLOROPLASTIC"/>
    <property type="match status" value="1"/>
</dbReference>
<sequence length="152" mass="16978">MTMPPSQARLSPEELEENFSLLDDWEERYAYIISLGDALPPFPDAERTEANKVHGCQSQVWLVARPEDQASDRIVFQGDSDARIVKGLIAIVTGVFSGRRPEEVAAMDLRGLFTRLGLDTHLTSGRRNGLASMVERIKEIARRHLSAREATS</sequence>
<dbReference type="Pfam" id="PF02657">
    <property type="entry name" value="SufE"/>
    <property type="match status" value="1"/>
</dbReference>
<evidence type="ECO:0000259" key="2">
    <source>
        <dbReference type="Pfam" id="PF02657"/>
    </source>
</evidence>
<accession>A0ABU1JR96</accession>
<gene>
    <name evidence="3" type="ORF">E9232_003663</name>
</gene>
<dbReference type="Gene3D" id="3.90.1010.10">
    <property type="match status" value="1"/>
</dbReference>
<reference evidence="3 4" key="1">
    <citation type="submission" date="2023-07" db="EMBL/GenBank/DDBJ databases">
        <title>Sorghum-associated microbial communities from plants grown in Nebraska, USA.</title>
        <authorList>
            <person name="Schachtman D."/>
        </authorList>
    </citation>
    <scope>NUCLEOTIDE SEQUENCE [LARGE SCALE GENOMIC DNA]</scope>
    <source>
        <strain evidence="3 4">584</strain>
    </source>
</reference>
<organism evidence="3 4">
    <name type="scientific">Inquilinus ginsengisoli</name>
    <dbReference type="NCBI Taxonomy" id="363840"/>
    <lineage>
        <taxon>Bacteria</taxon>
        <taxon>Pseudomonadati</taxon>
        <taxon>Pseudomonadota</taxon>
        <taxon>Alphaproteobacteria</taxon>
        <taxon>Rhodospirillales</taxon>
        <taxon>Rhodospirillaceae</taxon>
        <taxon>Inquilinus</taxon>
    </lineage>
</organism>
<protein>
    <submittedName>
        <fullName evidence="3">Cysteine desulfuration protein SufE</fullName>
    </submittedName>
</protein>
<dbReference type="SUPFAM" id="SSF82649">
    <property type="entry name" value="SufE/NifU"/>
    <property type="match status" value="1"/>
</dbReference>
<dbReference type="RefSeq" id="WP_309796116.1">
    <property type="nucleotide sequence ID" value="NZ_JAVDPW010000006.1"/>
</dbReference>
<dbReference type="InterPro" id="IPR003808">
    <property type="entry name" value="Fe-S_metab-assoc_dom"/>
</dbReference>
<feature type="domain" description="Fe-S metabolism associated" evidence="2">
    <location>
        <begin position="17"/>
        <end position="139"/>
    </location>
</feature>
<dbReference type="Proteomes" id="UP001262410">
    <property type="component" value="Unassembled WGS sequence"/>
</dbReference>
<keyword evidence="4" id="KW-1185">Reference proteome</keyword>
<evidence type="ECO:0000256" key="1">
    <source>
        <dbReference type="ARBA" id="ARBA00010282"/>
    </source>
</evidence>
<evidence type="ECO:0000313" key="3">
    <source>
        <dbReference type="EMBL" id="MDR6291137.1"/>
    </source>
</evidence>
<comment type="caution">
    <text evidence="3">The sequence shown here is derived from an EMBL/GenBank/DDBJ whole genome shotgun (WGS) entry which is preliminary data.</text>
</comment>
<proteinExistence type="inferred from homology"/>
<comment type="similarity">
    <text evidence="1">Belongs to the SufE family.</text>
</comment>
<dbReference type="PANTHER" id="PTHR43597">
    <property type="entry name" value="SULFUR ACCEPTOR PROTEIN CSDE"/>
    <property type="match status" value="1"/>
</dbReference>
<dbReference type="EMBL" id="JAVDPW010000006">
    <property type="protein sequence ID" value="MDR6291137.1"/>
    <property type="molecule type" value="Genomic_DNA"/>
</dbReference>
<evidence type="ECO:0000313" key="4">
    <source>
        <dbReference type="Proteomes" id="UP001262410"/>
    </source>
</evidence>